<evidence type="ECO:0000256" key="9">
    <source>
        <dbReference type="ARBA" id="ARBA00064311"/>
    </source>
</evidence>
<dbReference type="GO" id="GO:0005524">
    <property type="term" value="F:ATP binding"/>
    <property type="evidence" value="ECO:0007669"/>
    <property type="project" value="UniProtKB-KW"/>
</dbReference>
<comment type="similarity">
    <text evidence="2">Belongs to the activator 1 large subunit family.</text>
</comment>
<dbReference type="PIRSF" id="PIRSF036578">
    <property type="entry name" value="RFC1"/>
    <property type="match status" value="1"/>
</dbReference>
<dbReference type="PhylomeDB" id="B3S218"/>
<feature type="domain" description="BRCT" evidence="13">
    <location>
        <begin position="1"/>
        <end position="81"/>
    </location>
</feature>
<evidence type="ECO:0000256" key="3">
    <source>
        <dbReference type="ARBA" id="ARBA00020401"/>
    </source>
</evidence>
<dbReference type="PANTHER" id="PTHR23389:SF6">
    <property type="entry name" value="REPLICATION FACTOR C SUBUNIT 1"/>
    <property type="match status" value="1"/>
</dbReference>
<evidence type="ECO:0000256" key="10">
    <source>
        <dbReference type="ARBA" id="ARBA00075134"/>
    </source>
</evidence>
<feature type="compositionally biased region" description="Basic residues" evidence="12">
    <location>
        <begin position="706"/>
        <end position="716"/>
    </location>
</feature>
<dbReference type="InterPro" id="IPR027417">
    <property type="entry name" value="P-loop_NTPase"/>
</dbReference>
<comment type="subunit">
    <text evidence="9">Large subunit of the RFC complex, an heteropentameric complex consisting of RFC1 and four small subunits RFC2, RFC3, RFC4 and RFC5; the RFC complex interacts with PCNA and the interaction involves RFC1.</text>
</comment>
<dbReference type="Pfam" id="PF00533">
    <property type="entry name" value="BRCT"/>
    <property type="match status" value="1"/>
</dbReference>
<keyword evidence="7" id="KW-0539">Nucleus</keyword>
<keyword evidence="6" id="KW-0067">ATP-binding</keyword>
<accession>B3S218</accession>
<protein>
    <recommendedName>
        <fullName evidence="3">Replication factor C subunit 1</fullName>
    </recommendedName>
    <alternativeName>
        <fullName evidence="11">Activator 1 large subunit</fullName>
    </alternativeName>
    <alternativeName>
        <fullName evidence="10">Replication factor C 140 kDa subunit</fullName>
    </alternativeName>
</protein>
<evidence type="ECO:0000256" key="7">
    <source>
        <dbReference type="ARBA" id="ARBA00023242"/>
    </source>
</evidence>
<dbReference type="STRING" id="10228.B3S218"/>
<dbReference type="Proteomes" id="UP000009022">
    <property type="component" value="Unassembled WGS sequence"/>
</dbReference>
<dbReference type="InterPro" id="IPR008921">
    <property type="entry name" value="DNA_pol3_clamp-load_cplx_C"/>
</dbReference>
<dbReference type="InterPro" id="IPR013725">
    <property type="entry name" value="DNA_replication_fac_RFC1_C"/>
</dbReference>
<reference evidence="14 15" key="1">
    <citation type="journal article" date="2008" name="Nature">
        <title>The Trichoplax genome and the nature of placozoans.</title>
        <authorList>
            <person name="Srivastava M."/>
            <person name="Begovic E."/>
            <person name="Chapman J."/>
            <person name="Putnam N.H."/>
            <person name="Hellsten U."/>
            <person name="Kawashima T."/>
            <person name="Kuo A."/>
            <person name="Mitros T."/>
            <person name="Salamov A."/>
            <person name="Carpenter M.L."/>
            <person name="Signorovitch A.Y."/>
            <person name="Moreno M.A."/>
            <person name="Kamm K."/>
            <person name="Grimwood J."/>
            <person name="Schmutz J."/>
            <person name="Shapiro H."/>
            <person name="Grigoriev I.V."/>
            <person name="Buss L.W."/>
            <person name="Schierwater B."/>
            <person name="Dellaporta S.L."/>
            <person name="Rokhsar D.S."/>
        </authorList>
    </citation>
    <scope>NUCLEOTIDE SEQUENCE [LARGE SCALE GENOMIC DNA]</scope>
    <source>
        <strain evidence="14 15">Grell-BS-1999</strain>
    </source>
</reference>
<dbReference type="InterPro" id="IPR047854">
    <property type="entry name" value="RFC_lid"/>
</dbReference>
<name>B3S218_TRIAD</name>
<dbReference type="eggNOG" id="KOG1968">
    <property type="taxonomic scope" value="Eukaryota"/>
</dbReference>
<keyword evidence="5" id="KW-0547">Nucleotide-binding</keyword>
<dbReference type="InterPro" id="IPR003593">
    <property type="entry name" value="AAA+_ATPase"/>
</dbReference>
<evidence type="ECO:0000256" key="4">
    <source>
        <dbReference type="ARBA" id="ARBA00022705"/>
    </source>
</evidence>
<dbReference type="Gene3D" id="3.40.50.10190">
    <property type="entry name" value="BRCT domain"/>
    <property type="match status" value="1"/>
</dbReference>
<evidence type="ECO:0000256" key="6">
    <source>
        <dbReference type="ARBA" id="ARBA00022840"/>
    </source>
</evidence>
<dbReference type="PROSITE" id="PS50172">
    <property type="entry name" value="BRCT"/>
    <property type="match status" value="1"/>
</dbReference>
<evidence type="ECO:0000259" key="13">
    <source>
        <dbReference type="PROSITE" id="PS50172"/>
    </source>
</evidence>
<dbReference type="OMA" id="LICNERN"/>
<proteinExistence type="inferred from homology"/>
<dbReference type="RefSeq" id="XP_002114514.1">
    <property type="nucleotide sequence ID" value="XM_002114478.1"/>
</dbReference>
<feature type="compositionally biased region" description="Low complexity" evidence="12">
    <location>
        <begin position="696"/>
        <end position="705"/>
    </location>
</feature>
<evidence type="ECO:0000313" key="14">
    <source>
        <dbReference type="EMBL" id="EDV23604.1"/>
    </source>
</evidence>
<evidence type="ECO:0000256" key="2">
    <source>
        <dbReference type="ARBA" id="ARBA00006116"/>
    </source>
</evidence>
<dbReference type="HOGENOM" id="CLU_003574_0_0_1"/>
<comment type="function">
    <text evidence="8">Subunit of the replication factor C (RFC) complex which acts during elongation of primed DNA templates by DNA polymerases delta and epsilon, and is necessary for ATP-dependent loading of proliferating cell nuclear antigen (PCNA) onto primed DNA. This subunit binds to the primer-template junction. Binds the PO-B transcription element as well as other GA rich DNA sequences. Can bind single- or double-stranded DNA.</text>
</comment>
<dbReference type="GeneID" id="6755412"/>
<feature type="region of interest" description="Disordered" evidence="12">
    <location>
        <begin position="105"/>
        <end position="148"/>
    </location>
</feature>
<dbReference type="GO" id="GO:0006260">
    <property type="term" value="P:DNA replication"/>
    <property type="evidence" value="ECO:0007669"/>
    <property type="project" value="UniProtKB-KW"/>
</dbReference>
<dbReference type="OrthoDB" id="446168at2759"/>
<keyword evidence="15" id="KW-1185">Reference proteome</keyword>
<dbReference type="InterPro" id="IPR012178">
    <property type="entry name" value="RFC1"/>
</dbReference>
<keyword evidence="4" id="KW-0235">DNA replication</keyword>
<dbReference type="EMBL" id="DS985247">
    <property type="protein sequence ID" value="EDV23604.1"/>
    <property type="molecule type" value="Genomic_DNA"/>
</dbReference>
<dbReference type="CDD" id="cd00009">
    <property type="entry name" value="AAA"/>
    <property type="match status" value="1"/>
</dbReference>
<organism evidence="14 15">
    <name type="scientific">Trichoplax adhaerens</name>
    <name type="common">Trichoplax reptans</name>
    <dbReference type="NCBI Taxonomy" id="10228"/>
    <lineage>
        <taxon>Eukaryota</taxon>
        <taxon>Metazoa</taxon>
        <taxon>Placozoa</taxon>
        <taxon>Uniplacotomia</taxon>
        <taxon>Trichoplacea</taxon>
        <taxon>Trichoplacidae</taxon>
        <taxon>Trichoplax</taxon>
    </lineage>
</organism>
<dbReference type="GO" id="GO:0005663">
    <property type="term" value="C:DNA replication factor C complex"/>
    <property type="evidence" value="ECO:0007669"/>
    <property type="project" value="InterPro"/>
</dbReference>
<dbReference type="InterPro" id="IPR036420">
    <property type="entry name" value="BRCT_dom_sf"/>
</dbReference>
<feature type="compositionally biased region" description="Basic and acidic residues" evidence="12">
    <location>
        <begin position="678"/>
        <end position="688"/>
    </location>
</feature>
<dbReference type="InterPro" id="IPR003959">
    <property type="entry name" value="ATPase_AAA_core"/>
</dbReference>
<dbReference type="Pfam" id="PF25361">
    <property type="entry name" value="AAA_lid_RFC1"/>
    <property type="match status" value="1"/>
</dbReference>
<dbReference type="CDD" id="cd18140">
    <property type="entry name" value="HLD_clamp_RFC"/>
    <property type="match status" value="1"/>
</dbReference>
<dbReference type="Pfam" id="PF00004">
    <property type="entry name" value="AAA"/>
    <property type="match status" value="1"/>
</dbReference>
<dbReference type="CTD" id="6755412"/>
<gene>
    <name evidence="14" type="ORF">TRIADDRAFT_27705</name>
</gene>
<evidence type="ECO:0000256" key="5">
    <source>
        <dbReference type="ARBA" id="ARBA00022741"/>
    </source>
</evidence>
<dbReference type="FunCoup" id="B3S218">
    <property type="interactions" value="1834"/>
</dbReference>
<dbReference type="Gene3D" id="1.20.272.10">
    <property type="match status" value="1"/>
</dbReference>
<dbReference type="FunFam" id="1.10.8.60:FF:000021">
    <property type="entry name" value="Replication factor C subunit 1"/>
    <property type="match status" value="1"/>
</dbReference>
<dbReference type="GO" id="GO:0005634">
    <property type="term" value="C:nucleus"/>
    <property type="evidence" value="ECO:0000318"/>
    <property type="project" value="GO_Central"/>
</dbReference>
<dbReference type="SUPFAM" id="SSF52113">
    <property type="entry name" value="BRCT domain"/>
    <property type="match status" value="1"/>
</dbReference>
<dbReference type="SMART" id="SM00382">
    <property type="entry name" value="AAA"/>
    <property type="match status" value="1"/>
</dbReference>
<dbReference type="CDD" id="cd17752">
    <property type="entry name" value="BRCT_RFC1"/>
    <property type="match status" value="1"/>
</dbReference>
<dbReference type="InParanoid" id="B3S218"/>
<dbReference type="SMART" id="SM00292">
    <property type="entry name" value="BRCT"/>
    <property type="match status" value="1"/>
</dbReference>
<dbReference type="GO" id="GO:0016887">
    <property type="term" value="F:ATP hydrolysis activity"/>
    <property type="evidence" value="ECO:0007669"/>
    <property type="project" value="InterPro"/>
</dbReference>
<dbReference type="KEGG" id="tad:TRIADDRAFT_27705"/>
<dbReference type="FunFam" id="1.20.272.10:FF:000005">
    <property type="entry name" value="Replication factor C subunit 1"/>
    <property type="match status" value="1"/>
</dbReference>
<dbReference type="Gene3D" id="1.10.8.60">
    <property type="match status" value="1"/>
</dbReference>
<dbReference type="PANTHER" id="PTHR23389">
    <property type="entry name" value="CHROMOSOME TRANSMISSION FIDELITY FACTOR 18"/>
    <property type="match status" value="1"/>
</dbReference>
<feature type="compositionally biased region" description="Polar residues" evidence="12">
    <location>
        <begin position="122"/>
        <end position="148"/>
    </location>
</feature>
<dbReference type="AlphaFoldDB" id="B3S218"/>
<dbReference type="Pfam" id="PF08519">
    <property type="entry name" value="RFC1"/>
    <property type="match status" value="1"/>
</dbReference>
<dbReference type="SUPFAM" id="SSF48019">
    <property type="entry name" value="post-AAA+ oligomerization domain-like"/>
    <property type="match status" value="1"/>
</dbReference>
<evidence type="ECO:0000313" key="15">
    <source>
        <dbReference type="Proteomes" id="UP000009022"/>
    </source>
</evidence>
<dbReference type="SUPFAM" id="SSF52540">
    <property type="entry name" value="P-loop containing nucleoside triphosphate hydrolases"/>
    <property type="match status" value="1"/>
</dbReference>
<evidence type="ECO:0000256" key="1">
    <source>
        <dbReference type="ARBA" id="ARBA00004123"/>
    </source>
</evidence>
<dbReference type="GO" id="GO:0003677">
    <property type="term" value="F:DNA binding"/>
    <property type="evidence" value="ECO:0000318"/>
    <property type="project" value="GO_Central"/>
</dbReference>
<evidence type="ECO:0000256" key="11">
    <source>
        <dbReference type="ARBA" id="ARBA00077727"/>
    </source>
</evidence>
<evidence type="ECO:0000256" key="8">
    <source>
        <dbReference type="ARBA" id="ARBA00054501"/>
    </source>
</evidence>
<dbReference type="InterPro" id="IPR001357">
    <property type="entry name" value="BRCT_dom"/>
</dbReference>
<dbReference type="FunFam" id="3.40.50.300:FF:000395">
    <property type="entry name" value="Replication factor C subunit 1"/>
    <property type="match status" value="1"/>
</dbReference>
<comment type="subcellular location">
    <subcellularLocation>
        <location evidence="1">Nucleus</location>
    </subcellularLocation>
</comment>
<feature type="compositionally biased region" description="Acidic residues" evidence="12">
    <location>
        <begin position="661"/>
        <end position="677"/>
    </location>
</feature>
<dbReference type="GO" id="GO:0003689">
    <property type="term" value="F:DNA clamp loader activity"/>
    <property type="evidence" value="ECO:0007669"/>
    <property type="project" value="InterPro"/>
</dbReference>
<feature type="non-terminal residue" evidence="14">
    <location>
        <position position="1"/>
    </location>
</feature>
<evidence type="ECO:0000256" key="12">
    <source>
        <dbReference type="SAM" id="MobiDB-lite"/>
    </source>
</evidence>
<dbReference type="GO" id="GO:0006281">
    <property type="term" value="P:DNA repair"/>
    <property type="evidence" value="ECO:0007669"/>
    <property type="project" value="InterPro"/>
</dbReference>
<sequence length="716" mass="79265">GQENCLSGLVFVITGVLDTIERETAIELIQSLGGKVNVSGSISKKTNYLVVGRDPGLTKLEKAKNFSTKQLDENSFYDLISTMPAKPLVTSKTDKKKTTVNKTPVKVNTPKTSIGDDKNIDSKPTANITPTKKNVTENTFESSSSSIANIKPENLNTQSASKKSSNSVTEMWVDKYKPSSIKAIVGQQGAKSCVNKLLLWLKKWHENNSTATHKHVLSREMGFTFKAALLSGPPGIGKTTSALLVCRECNYDVVELNASDARGKKGLEAVISEIFNNKSIAGFTAMNNNKSKRLALVMDEVDGMSGNDDRGGMQELISIIKKTKIPIICMCNDRNHPKIRSLANYCFDLRFQRPRSEQICSTLMSIAFKEGVKITPQIAQQIVTATNQDIRQSIHNLNMWCANSSGKSSKAVIQTKNIKLGPFEAIRKVFDSSSEASKMTYNDKAELFFTDYSLMPLFVQENYPRVVPVKSNGDLQKTLDQLSEAADSISCGDLVNKILYSTNRWGLLPTLAAFGSVIPGAAMQGYFGSRIDFPSWLGKNSRQGKYDRILQELALHMRIRSSANHIQLGMEYVPQLRYLLSGPLTERESEGVTDVIDVMDAYFLTRDDWSNIMDIGLYPGRLDPTTKLSSKVKSAFSRAYNKMPHLMPYASQSKVKRVSDEGVDEETEESAETENTEEETKIESDPMIKSKKAASKAKQQSSTKNTSKRGKSSNRK</sequence>
<dbReference type="Gene3D" id="3.40.50.300">
    <property type="entry name" value="P-loop containing nucleotide triphosphate hydrolases"/>
    <property type="match status" value="1"/>
</dbReference>
<feature type="region of interest" description="Disordered" evidence="12">
    <location>
        <begin position="651"/>
        <end position="716"/>
    </location>
</feature>